<evidence type="ECO:0000313" key="2">
    <source>
        <dbReference type="Proteomes" id="UP000317691"/>
    </source>
</evidence>
<dbReference type="EMBL" id="VBOZ01000017">
    <property type="protein sequence ID" value="TMQ64656.1"/>
    <property type="molecule type" value="Genomic_DNA"/>
</dbReference>
<comment type="caution">
    <text evidence="1">The sequence shown here is derived from an EMBL/GenBank/DDBJ whole genome shotgun (WGS) entry which is preliminary data.</text>
</comment>
<evidence type="ECO:0000313" key="1">
    <source>
        <dbReference type="EMBL" id="TMQ64656.1"/>
    </source>
</evidence>
<reference evidence="1 2" key="1">
    <citation type="journal article" date="2019" name="Nat. Microbiol.">
        <title>Mediterranean grassland soil C-N compound turnover is dependent on rainfall and depth, and is mediated by genomically divergent microorganisms.</title>
        <authorList>
            <person name="Diamond S."/>
            <person name="Andeer P.F."/>
            <person name="Li Z."/>
            <person name="Crits-Christoph A."/>
            <person name="Burstein D."/>
            <person name="Anantharaman K."/>
            <person name="Lane K.R."/>
            <person name="Thomas B.C."/>
            <person name="Pan C."/>
            <person name="Northen T.R."/>
            <person name="Banfield J.F."/>
        </authorList>
    </citation>
    <scope>NUCLEOTIDE SEQUENCE [LARGE SCALE GENOMIC DNA]</scope>
    <source>
        <strain evidence="1">WS_9</strain>
    </source>
</reference>
<protein>
    <recommendedName>
        <fullName evidence="3">Efflux RND transporter permease subunit</fullName>
    </recommendedName>
</protein>
<evidence type="ECO:0008006" key="3">
    <source>
        <dbReference type="Google" id="ProtNLM"/>
    </source>
</evidence>
<organism evidence="1 2">
    <name type="scientific">Eiseniibacteriota bacterium</name>
    <dbReference type="NCBI Taxonomy" id="2212470"/>
    <lineage>
        <taxon>Bacteria</taxon>
        <taxon>Candidatus Eiseniibacteriota</taxon>
    </lineage>
</organism>
<dbReference type="Proteomes" id="UP000317691">
    <property type="component" value="Unassembled WGS sequence"/>
</dbReference>
<sequence length="74" mass="7820">MTAPDVADVLRRNTPKLMAIPGVTGTGEGKRGAQAILVVYVGRATPELKQRIPGELEGYPVEVREIGNVTAPPP</sequence>
<proteinExistence type="predicted"/>
<dbReference type="AlphaFoldDB" id="A0A538TLZ5"/>
<accession>A0A538TLZ5</accession>
<name>A0A538TLZ5_UNCEI</name>
<gene>
    <name evidence="1" type="ORF">E6K79_06310</name>
</gene>